<evidence type="ECO:0000256" key="1">
    <source>
        <dbReference type="SAM" id="MobiDB-lite"/>
    </source>
</evidence>
<feature type="signal peptide" evidence="2">
    <location>
        <begin position="1"/>
        <end position="33"/>
    </location>
</feature>
<proteinExistence type="predicted"/>
<sequence length="83" mass="8889">PGPVTCEGPVSTAMDGRTMKLLVVLAIFGAALASSDTSCQEPKPASSSSTVVARRTETTSQRSKNVRATVVELQDIWMERHLE</sequence>
<feature type="non-terminal residue" evidence="3">
    <location>
        <position position="1"/>
    </location>
</feature>
<feature type="compositionally biased region" description="Polar residues" evidence="1">
    <location>
        <begin position="36"/>
        <end position="51"/>
    </location>
</feature>
<evidence type="ECO:0000313" key="3">
    <source>
        <dbReference type="EMBL" id="KAK8774915.1"/>
    </source>
</evidence>
<keyword evidence="4" id="KW-1185">Reference proteome</keyword>
<keyword evidence="2" id="KW-0732">Signal</keyword>
<organism evidence="3 4">
    <name type="scientific">Amblyomma americanum</name>
    <name type="common">Lone star tick</name>
    <dbReference type="NCBI Taxonomy" id="6943"/>
    <lineage>
        <taxon>Eukaryota</taxon>
        <taxon>Metazoa</taxon>
        <taxon>Ecdysozoa</taxon>
        <taxon>Arthropoda</taxon>
        <taxon>Chelicerata</taxon>
        <taxon>Arachnida</taxon>
        <taxon>Acari</taxon>
        <taxon>Parasitiformes</taxon>
        <taxon>Ixodida</taxon>
        <taxon>Ixodoidea</taxon>
        <taxon>Ixodidae</taxon>
        <taxon>Amblyomminae</taxon>
        <taxon>Amblyomma</taxon>
    </lineage>
</organism>
<accession>A0AAQ4EJC4</accession>
<dbReference type="AlphaFoldDB" id="A0AAQ4EJC4"/>
<evidence type="ECO:0008006" key="5">
    <source>
        <dbReference type="Google" id="ProtNLM"/>
    </source>
</evidence>
<gene>
    <name evidence="3" type="ORF">V5799_010552</name>
</gene>
<feature type="region of interest" description="Disordered" evidence="1">
    <location>
        <begin position="36"/>
        <end position="63"/>
    </location>
</feature>
<evidence type="ECO:0000256" key="2">
    <source>
        <dbReference type="SAM" id="SignalP"/>
    </source>
</evidence>
<protein>
    <recommendedName>
        <fullName evidence="5">Secreted protein</fullName>
    </recommendedName>
</protein>
<dbReference type="Proteomes" id="UP001321473">
    <property type="component" value="Unassembled WGS sequence"/>
</dbReference>
<name>A0AAQ4EJC4_AMBAM</name>
<evidence type="ECO:0000313" key="4">
    <source>
        <dbReference type="Proteomes" id="UP001321473"/>
    </source>
</evidence>
<feature type="chain" id="PRO_5042867228" description="Secreted protein" evidence="2">
    <location>
        <begin position="34"/>
        <end position="83"/>
    </location>
</feature>
<dbReference type="EMBL" id="JARKHS020014841">
    <property type="protein sequence ID" value="KAK8774915.1"/>
    <property type="molecule type" value="Genomic_DNA"/>
</dbReference>
<comment type="caution">
    <text evidence="3">The sequence shown here is derived from an EMBL/GenBank/DDBJ whole genome shotgun (WGS) entry which is preliminary data.</text>
</comment>
<reference evidence="3 4" key="1">
    <citation type="journal article" date="2023" name="Arcadia Sci">
        <title>De novo assembly of a long-read Amblyomma americanum tick genome.</title>
        <authorList>
            <person name="Chou S."/>
            <person name="Poskanzer K.E."/>
            <person name="Rollins M."/>
            <person name="Thuy-Boun P.S."/>
        </authorList>
    </citation>
    <scope>NUCLEOTIDE SEQUENCE [LARGE SCALE GENOMIC DNA]</scope>
    <source>
        <strain evidence="3">F_SG_1</strain>
        <tissue evidence="3">Salivary glands</tissue>
    </source>
</reference>